<accession>A0A1B8GVE3</accession>
<feature type="compositionally biased region" description="Basic and acidic residues" evidence="1">
    <location>
        <begin position="186"/>
        <end position="195"/>
    </location>
</feature>
<dbReference type="EMBL" id="KV460211">
    <property type="protein sequence ID" value="OBT99799.1"/>
    <property type="molecule type" value="Genomic_DNA"/>
</dbReference>
<feature type="domain" description="Azaphilone pigments biosynthesis cluster protein L N-terminal" evidence="2">
    <location>
        <begin position="1"/>
        <end position="202"/>
    </location>
</feature>
<evidence type="ECO:0000313" key="4">
    <source>
        <dbReference type="Proteomes" id="UP000091956"/>
    </source>
</evidence>
<dbReference type="Proteomes" id="UP000091956">
    <property type="component" value="Unassembled WGS sequence"/>
</dbReference>
<dbReference type="Pfam" id="PF17111">
    <property type="entry name" value="PigL_N"/>
    <property type="match status" value="1"/>
</dbReference>
<evidence type="ECO:0000313" key="3">
    <source>
        <dbReference type="EMBL" id="OBT99799.1"/>
    </source>
</evidence>
<keyword evidence="4" id="KW-1185">Reference proteome</keyword>
<name>A0A1B8GVE3_9PEZI</name>
<feature type="region of interest" description="Disordered" evidence="1">
    <location>
        <begin position="186"/>
        <end position="208"/>
    </location>
</feature>
<evidence type="ECO:0000259" key="2">
    <source>
        <dbReference type="Pfam" id="PF17111"/>
    </source>
</evidence>
<dbReference type="AlphaFoldDB" id="A0A1B8GVE3"/>
<reference evidence="4" key="2">
    <citation type="journal article" date="2018" name="Nat. Commun.">
        <title>Extreme sensitivity to ultraviolet light in the fungal pathogen causing white-nose syndrome of bats.</title>
        <authorList>
            <person name="Palmer J.M."/>
            <person name="Drees K.P."/>
            <person name="Foster J.T."/>
            <person name="Lindner D.L."/>
        </authorList>
    </citation>
    <scope>NUCLEOTIDE SEQUENCE [LARGE SCALE GENOMIC DNA]</scope>
    <source>
        <strain evidence="4">UAMH 10579</strain>
    </source>
</reference>
<gene>
    <name evidence="3" type="ORF">VE01_02254</name>
</gene>
<dbReference type="InterPro" id="IPR031348">
    <property type="entry name" value="PigL_N"/>
</dbReference>
<proteinExistence type="predicted"/>
<sequence length="303" mass="33692">MDPLSITAGAIGITQFAMSSIAQLYDNINDLAEAEEVARDIALTLEGVQRPLAALEKLTISDPTIYVAAKVDLEKTGIVEAVNNCGQACADFADNLKRWTKHSTSTKISLRDRFSVGVWNKEKIRTFRMQVQSCQDTVQFAITSTQLIVQLRSERTSGTDRKKLKTQLQALETQIQEHIDLAKKQQDEAQRRMQDLQEELEDEEDGGAQRALATQEVEKQKGLLEADEVSSVVIFSQVQPKRTRQDISNVITSDDSKVLVGMPESVVGEVNQRIKDVATKSRSAAAVGVFDKNVDMRNFFKST</sequence>
<dbReference type="RefSeq" id="XP_018133532.1">
    <property type="nucleotide sequence ID" value="XM_018271765.2"/>
</dbReference>
<dbReference type="GeneID" id="28835640"/>
<evidence type="ECO:0000256" key="1">
    <source>
        <dbReference type="SAM" id="MobiDB-lite"/>
    </source>
</evidence>
<organism evidence="3 4">
    <name type="scientific">Pseudogymnoascus verrucosus</name>
    <dbReference type="NCBI Taxonomy" id="342668"/>
    <lineage>
        <taxon>Eukaryota</taxon>
        <taxon>Fungi</taxon>
        <taxon>Dikarya</taxon>
        <taxon>Ascomycota</taxon>
        <taxon>Pezizomycotina</taxon>
        <taxon>Leotiomycetes</taxon>
        <taxon>Thelebolales</taxon>
        <taxon>Thelebolaceae</taxon>
        <taxon>Pseudogymnoascus</taxon>
    </lineage>
</organism>
<protein>
    <recommendedName>
        <fullName evidence="2">Azaphilone pigments biosynthesis cluster protein L N-terminal domain-containing protein</fullName>
    </recommendedName>
</protein>
<feature type="compositionally biased region" description="Acidic residues" evidence="1">
    <location>
        <begin position="196"/>
        <end position="206"/>
    </location>
</feature>
<reference evidence="3 4" key="1">
    <citation type="submission" date="2016-03" db="EMBL/GenBank/DDBJ databases">
        <title>Comparative genomics of Pseudogymnoascus destructans, the fungus causing white-nose syndrome of bats.</title>
        <authorList>
            <person name="Palmer J.M."/>
            <person name="Drees K.P."/>
            <person name="Foster J.T."/>
            <person name="Lindner D.L."/>
        </authorList>
    </citation>
    <scope>NUCLEOTIDE SEQUENCE [LARGE SCALE GENOMIC DNA]</scope>
    <source>
        <strain evidence="3 4">UAMH 10579</strain>
    </source>
</reference>